<gene>
    <name evidence="2" type="ORF">ACFSJD_17450</name>
</gene>
<accession>A0ABW4EWE9</accession>
<name>A0ABW4EWE9_9PSEU</name>
<dbReference type="EMBL" id="JBHUCO010000016">
    <property type="protein sequence ID" value="MFD1519281.1"/>
    <property type="molecule type" value="Genomic_DNA"/>
</dbReference>
<dbReference type="RefSeq" id="WP_344719377.1">
    <property type="nucleotide sequence ID" value="NZ_BAAAUS010000004.1"/>
</dbReference>
<proteinExistence type="predicted"/>
<feature type="domain" description="DUF3616" evidence="1">
    <location>
        <begin position="80"/>
        <end position="191"/>
    </location>
</feature>
<dbReference type="InterPro" id="IPR022060">
    <property type="entry name" value="DUF3616"/>
</dbReference>
<protein>
    <submittedName>
        <fullName evidence="2">DUF3616 domain-containing protein</fullName>
    </submittedName>
</protein>
<dbReference type="Pfam" id="PF12275">
    <property type="entry name" value="DUF3616"/>
    <property type="match status" value="1"/>
</dbReference>
<organism evidence="2 3">
    <name type="scientific">Pseudonocardia yunnanensis</name>
    <dbReference type="NCBI Taxonomy" id="58107"/>
    <lineage>
        <taxon>Bacteria</taxon>
        <taxon>Bacillati</taxon>
        <taxon>Actinomycetota</taxon>
        <taxon>Actinomycetes</taxon>
        <taxon>Pseudonocardiales</taxon>
        <taxon>Pseudonocardiaceae</taxon>
        <taxon>Pseudonocardia</taxon>
    </lineage>
</organism>
<dbReference type="Proteomes" id="UP001597114">
    <property type="component" value="Unassembled WGS sequence"/>
</dbReference>
<evidence type="ECO:0000313" key="2">
    <source>
        <dbReference type="EMBL" id="MFD1519281.1"/>
    </source>
</evidence>
<keyword evidence="3" id="KW-1185">Reference proteome</keyword>
<evidence type="ECO:0000313" key="3">
    <source>
        <dbReference type="Proteomes" id="UP001597114"/>
    </source>
</evidence>
<reference evidence="3" key="1">
    <citation type="journal article" date="2019" name="Int. J. Syst. Evol. Microbiol.">
        <title>The Global Catalogue of Microorganisms (GCM) 10K type strain sequencing project: providing services to taxonomists for standard genome sequencing and annotation.</title>
        <authorList>
            <consortium name="The Broad Institute Genomics Platform"/>
            <consortium name="The Broad Institute Genome Sequencing Center for Infectious Disease"/>
            <person name="Wu L."/>
            <person name="Ma J."/>
        </authorList>
    </citation>
    <scope>NUCLEOTIDE SEQUENCE [LARGE SCALE GENOMIC DNA]</scope>
    <source>
        <strain evidence="3">CCM 7043</strain>
    </source>
</reference>
<sequence length="245" mass="27550">MALVEHEYGKTIFVSPSLSNKIRKGFETAPQRRDRAKPSAARAGLLRVDVREDDSLHAKLIPDFREWFVAYSPKIGESAEWTPDDAGLNVEGLSWDPTSRALVFGVRTPVPHGRPMLVRVKVKDLAAPWTLENLEMLDPVFLNIDVTGDEMGVRSIEYDPAREASLVVLANSTSESEAPFLLFLWDGNDKGEVHQFEDVWFTERMRVEGVAPGTVAGREAIVFVDDRGGYQLIWNEDPRLEKKSK</sequence>
<comment type="caution">
    <text evidence="2">The sequence shown here is derived from an EMBL/GenBank/DDBJ whole genome shotgun (WGS) entry which is preliminary data.</text>
</comment>
<evidence type="ECO:0000259" key="1">
    <source>
        <dbReference type="Pfam" id="PF12275"/>
    </source>
</evidence>